<sequence>MKDHPPLPPALTQARLLRDIIAKKNVRANGGLLQSTTPCEQCHYAGGSDSSTSPPLSPRLPPGQSDYPLADDDDDY</sequence>
<proteinExistence type="predicted"/>
<evidence type="ECO:0000256" key="1">
    <source>
        <dbReference type="SAM" id="MobiDB-lite"/>
    </source>
</evidence>
<keyword evidence="3" id="KW-1185">Reference proteome</keyword>
<dbReference type="Proteomes" id="UP001341840">
    <property type="component" value="Unassembled WGS sequence"/>
</dbReference>
<evidence type="ECO:0000313" key="3">
    <source>
        <dbReference type="Proteomes" id="UP001341840"/>
    </source>
</evidence>
<evidence type="ECO:0000313" key="2">
    <source>
        <dbReference type="EMBL" id="MED6204592.1"/>
    </source>
</evidence>
<name>A0ABU6Y3J2_9FABA</name>
<accession>A0ABU6Y3J2</accession>
<feature type="region of interest" description="Disordered" evidence="1">
    <location>
        <begin position="43"/>
        <end position="76"/>
    </location>
</feature>
<protein>
    <submittedName>
        <fullName evidence="2">Uncharacterized protein</fullName>
    </submittedName>
</protein>
<comment type="caution">
    <text evidence="2">The sequence shown here is derived from an EMBL/GenBank/DDBJ whole genome shotgun (WGS) entry which is preliminary data.</text>
</comment>
<gene>
    <name evidence="2" type="ORF">PIB30_010446</name>
</gene>
<reference evidence="2 3" key="1">
    <citation type="journal article" date="2023" name="Plants (Basel)">
        <title>Bridging the Gap: Combining Genomics and Transcriptomics Approaches to Understand Stylosanthes scabra, an Orphan Legume from the Brazilian Caatinga.</title>
        <authorList>
            <person name="Ferreira-Neto J.R.C."/>
            <person name="da Silva M.D."/>
            <person name="Binneck E."/>
            <person name="de Melo N.F."/>
            <person name="da Silva R.H."/>
            <person name="de Melo A.L.T.M."/>
            <person name="Pandolfi V."/>
            <person name="Bustamante F.O."/>
            <person name="Brasileiro-Vidal A.C."/>
            <person name="Benko-Iseppon A.M."/>
        </authorList>
    </citation>
    <scope>NUCLEOTIDE SEQUENCE [LARGE SCALE GENOMIC DNA]</scope>
    <source>
        <tissue evidence="2">Leaves</tissue>
    </source>
</reference>
<dbReference type="EMBL" id="JASCZI010241680">
    <property type="protein sequence ID" value="MED6204592.1"/>
    <property type="molecule type" value="Genomic_DNA"/>
</dbReference>
<organism evidence="2 3">
    <name type="scientific">Stylosanthes scabra</name>
    <dbReference type="NCBI Taxonomy" id="79078"/>
    <lineage>
        <taxon>Eukaryota</taxon>
        <taxon>Viridiplantae</taxon>
        <taxon>Streptophyta</taxon>
        <taxon>Embryophyta</taxon>
        <taxon>Tracheophyta</taxon>
        <taxon>Spermatophyta</taxon>
        <taxon>Magnoliopsida</taxon>
        <taxon>eudicotyledons</taxon>
        <taxon>Gunneridae</taxon>
        <taxon>Pentapetalae</taxon>
        <taxon>rosids</taxon>
        <taxon>fabids</taxon>
        <taxon>Fabales</taxon>
        <taxon>Fabaceae</taxon>
        <taxon>Papilionoideae</taxon>
        <taxon>50 kb inversion clade</taxon>
        <taxon>dalbergioids sensu lato</taxon>
        <taxon>Dalbergieae</taxon>
        <taxon>Pterocarpus clade</taxon>
        <taxon>Stylosanthes</taxon>
    </lineage>
</organism>